<dbReference type="Proteomes" id="UP001206206">
    <property type="component" value="Unassembled WGS sequence"/>
</dbReference>
<keyword evidence="2" id="KW-1185">Reference proteome</keyword>
<reference evidence="1 2" key="1">
    <citation type="submission" date="2022-06" db="EMBL/GenBank/DDBJ databases">
        <title>Draft genome sequence of type strain Streptomyces rubrisoli DSM 42083.</title>
        <authorList>
            <person name="Duangmal K."/>
            <person name="Klaysubun C."/>
        </authorList>
    </citation>
    <scope>NUCLEOTIDE SEQUENCE [LARGE SCALE GENOMIC DNA]</scope>
    <source>
        <strain evidence="1 2">DSM 42083</strain>
    </source>
</reference>
<dbReference type="InterPro" id="IPR027417">
    <property type="entry name" value="P-loop_NTPase"/>
</dbReference>
<dbReference type="SUPFAM" id="SSF52540">
    <property type="entry name" value="P-loop containing nucleoside triphosphate hydrolases"/>
    <property type="match status" value="1"/>
</dbReference>
<proteinExistence type="predicted"/>
<gene>
    <name evidence="1" type="ORF">NON19_12290</name>
</gene>
<accession>A0ABT1PBM5</accession>
<comment type="caution">
    <text evidence="1">The sequence shown here is derived from an EMBL/GenBank/DDBJ whole genome shotgun (WGS) entry which is preliminary data.</text>
</comment>
<dbReference type="RefSeq" id="WP_255927289.1">
    <property type="nucleotide sequence ID" value="NZ_JANFNH010000009.1"/>
</dbReference>
<evidence type="ECO:0000313" key="2">
    <source>
        <dbReference type="Proteomes" id="UP001206206"/>
    </source>
</evidence>
<dbReference type="EMBL" id="JANFNH010000009">
    <property type="protein sequence ID" value="MCQ4042785.1"/>
    <property type="molecule type" value="Genomic_DNA"/>
</dbReference>
<sequence>MTGPQRPEPVFMLAPPRSYSTVCLALLAGHPGIYGFPELLLFPLTTVGELLTEGQRAPDLDRRYVEARQSGPLRALAQVHEGSQSDAAIDRARAWLHGHAGWPVTRLFDHLLAEVAPRIGLEKSPDTIGSDQAVAACLAAYPRARFLHLTRHPEATQRSMHRHWQDLTHFHSRRQVIVAAASTWYLGHSRTVRTLSALPAERWLRVTAENLLREPRTWLPRILDWLDLPYDDAVLTRMLHTERWEYAGRGESGRLLGGDAVFMYHPALRAVPDPGPVAFDPAWGLPAEMCRRMTELAELLGYRTADA</sequence>
<organism evidence="1 2">
    <name type="scientific">Streptantibioticus rubrisoli</name>
    <dbReference type="NCBI Taxonomy" id="1387313"/>
    <lineage>
        <taxon>Bacteria</taxon>
        <taxon>Bacillati</taxon>
        <taxon>Actinomycetota</taxon>
        <taxon>Actinomycetes</taxon>
        <taxon>Kitasatosporales</taxon>
        <taxon>Streptomycetaceae</taxon>
        <taxon>Streptantibioticus</taxon>
    </lineage>
</organism>
<name>A0ABT1PBM5_9ACTN</name>
<protein>
    <submittedName>
        <fullName evidence="1">Sulfotransferase</fullName>
    </submittedName>
</protein>
<dbReference type="Gene3D" id="3.40.50.300">
    <property type="entry name" value="P-loop containing nucleotide triphosphate hydrolases"/>
    <property type="match status" value="1"/>
</dbReference>
<dbReference type="Pfam" id="PF13469">
    <property type="entry name" value="Sulfotransfer_3"/>
    <property type="match status" value="1"/>
</dbReference>
<evidence type="ECO:0000313" key="1">
    <source>
        <dbReference type="EMBL" id="MCQ4042785.1"/>
    </source>
</evidence>